<sequence length="31" mass="3888">MMDYQFAWTWFVLNHILVHFLREIGEAMHHD</sequence>
<accession>A0A0K1LRX3</accession>
<gene>
    <name evidence="1" type="ORF">MADRUGA_7</name>
</gene>
<protein>
    <submittedName>
        <fullName evidence="1">Uncharacterized protein</fullName>
    </submittedName>
</protein>
<organism evidence="1 2">
    <name type="scientific">Mycobacterium phage Madruga</name>
    <dbReference type="NCBI Taxonomy" id="1675552"/>
    <lineage>
        <taxon>Viruses</taxon>
        <taxon>Duplodnaviria</taxon>
        <taxon>Heunggongvirae</taxon>
        <taxon>Uroviricota</taxon>
        <taxon>Caudoviricetes</taxon>
        <taxon>Patiencevirus</taxon>
        <taxon>Patiencevirus patience</taxon>
    </lineage>
</organism>
<reference evidence="1 2" key="1">
    <citation type="journal article" date="2016" name="BMC Microbiol.">
        <title>Characterization of mycobacteria and mycobacteriophages isolated from compost at the Sao Paulo Zoo Park Foundation in Brazil and creation of the new mycobacteriophage Cluster U.</title>
        <authorList>
            <person name="Lima-Junior J.D."/>
            <person name="Viana-Niero C."/>
            <person name="Conde Oliveira D.V."/>
            <person name="Machado G.E."/>
            <person name="Rabello M.C."/>
            <person name="Martins-Junior J."/>
            <person name="Martins L.F."/>
            <person name="Digiampietri L.A."/>
            <person name="da Silva A.M."/>
            <person name="Setubal J.C."/>
            <person name="Russell D.A."/>
            <person name="Jacobs-Sera D."/>
            <person name="Pope W.H."/>
            <person name="Hatfull G.F."/>
            <person name="Leao S.C."/>
        </authorList>
    </citation>
    <scope>NUCLEOTIDE SEQUENCE [LARGE SCALE GENOMIC DNA]</scope>
</reference>
<name>A0A0K1LRX3_9CAUD</name>
<evidence type="ECO:0000313" key="2">
    <source>
        <dbReference type="Proteomes" id="UP000222075"/>
    </source>
</evidence>
<proteinExistence type="predicted"/>
<dbReference type="Proteomes" id="UP000222075">
    <property type="component" value="Segment"/>
</dbReference>
<dbReference type="EMBL" id="KR997933">
    <property type="protein sequence ID" value="AKU45297.1"/>
    <property type="molecule type" value="Genomic_DNA"/>
</dbReference>
<evidence type="ECO:0000313" key="1">
    <source>
        <dbReference type="EMBL" id="AKU45297.1"/>
    </source>
</evidence>